<dbReference type="Pfam" id="PF00560">
    <property type="entry name" value="LRR_1"/>
    <property type="match status" value="2"/>
</dbReference>
<dbReference type="Pfam" id="PF13855">
    <property type="entry name" value="LRR_8"/>
    <property type="match status" value="1"/>
</dbReference>
<accession>A0A2I4F666</accession>
<dbReference type="GO" id="GO:0009755">
    <property type="term" value="P:hormone-mediated signaling pathway"/>
    <property type="evidence" value="ECO:0000318"/>
    <property type="project" value="GO_Central"/>
</dbReference>
<evidence type="ECO:0000313" key="7">
    <source>
        <dbReference type="Proteomes" id="UP000235220"/>
    </source>
</evidence>
<protein>
    <submittedName>
        <fullName evidence="8">Piriformospora indica-insensitive protein 2-like</fullName>
    </submittedName>
</protein>
<dbReference type="GO" id="GO:0038023">
    <property type="term" value="F:signaling receptor activity"/>
    <property type="evidence" value="ECO:0000318"/>
    <property type="project" value="GO_Central"/>
</dbReference>
<keyword evidence="2" id="KW-1003">Cell membrane</keyword>
<keyword evidence="6" id="KW-0472">Membrane</keyword>
<keyword evidence="7" id="KW-1185">Reference proteome</keyword>
<dbReference type="InterPro" id="IPR003591">
    <property type="entry name" value="Leu-rich_rpt_typical-subtyp"/>
</dbReference>
<evidence type="ECO:0000256" key="2">
    <source>
        <dbReference type="ARBA" id="ARBA00022475"/>
    </source>
</evidence>
<dbReference type="RefSeq" id="XP_018827141.1">
    <property type="nucleotide sequence ID" value="XM_018971596.2"/>
</dbReference>
<reference evidence="8" key="1">
    <citation type="submission" date="2025-08" db="UniProtKB">
        <authorList>
            <consortium name="RefSeq"/>
        </authorList>
    </citation>
    <scope>IDENTIFICATION</scope>
    <source>
        <tissue evidence="8">Leaves</tissue>
    </source>
</reference>
<comment type="subcellular location">
    <subcellularLocation>
        <location evidence="1">Cell membrane</location>
    </subcellularLocation>
</comment>
<evidence type="ECO:0000256" key="1">
    <source>
        <dbReference type="ARBA" id="ARBA00004236"/>
    </source>
</evidence>
<dbReference type="GeneID" id="108995922"/>
<evidence type="ECO:0000313" key="8">
    <source>
        <dbReference type="RefSeq" id="XP_018827141.1"/>
    </source>
</evidence>
<dbReference type="InterPro" id="IPR051848">
    <property type="entry name" value="PGIP"/>
</dbReference>
<dbReference type="PANTHER" id="PTHR48059:SF36">
    <property type="entry name" value="LEUCINE-RICH REPEAT DOMAIN, L DOMAIN-CONTAINING PROTEIN-RELATED"/>
    <property type="match status" value="1"/>
</dbReference>
<dbReference type="Proteomes" id="UP000235220">
    <property type="component" value="Chromosome 1"/>
</dbReference>
<dbReference type="Gene3D" id="3.80.10.10">
    <property type="entry name" value="Ribonuclease Inhibitor"/>
    <property type="match status" value="1"/>
</dbReference>
<gene>
    <name evidence="8" type="primary">LOC108995922</name>
</gene>
<evidence type="ECO:0000256" key="4">
    <source>
        <dbReference type="ARBA" id="ARBA00022729"/>
    </source>
</evidence>
<dbReference type="KEGG" id="jre:108995922"/>
<dbReference type="InterPro" id="IPR001611">
    <property type="entry name" value="Leu-rich_rpt"/>
</dbReference>
<dbReference type="AlphaFoldDB" id="A0A2I4F666"/>
<evidence type="ECO:0000256" key="6">
    <source>
        <dbReference type="ARBA" id="ARBA00023136"/>
    </source>
</evidence>
<name>A0A2I4F666_JUGRE</name>
<evidence type="ECO:0000256" key="5">
    <source>
        <dbReference type="ARBA" id="ARBA00022737"/>
    </source>
</evidence>
<dbReference type="Gramene" id="Jr01_32520_p1">
    <property type="protein sequence ID" value="cds.Jr01_32520_p1"/>
    <property type="gene ID" value="Jr01_32520"/>
</dbReference>
<dbReference type="FunCoup" id="A0A2I4F666">
    <property type="interactions" value="9"/>
</dbReference>
<dbReference type="STRING" id="51240.A0A2I4F666"/>
<evidence type="ECO:0000256" key="3">
    <source>
        <dbReference type="ARBA" id="ARBA00022614"/>
    </source>
</evidence>
<sequence length="470" mass="51373">MALFHPVSGFSLVFLSTLLSLVIVSHQQQPLLNPAEQDAVYQVLHSINPTIAWRSLFSDDLCSSAPHGVVCDYFSDDEDEANETVHVTELSFGYVSDYAPNPPCSPEFSALDPLLFTSFKFLRKLFFYKCFNNATQSVSFPHVASPSFLSTLEELVFVDNPSLVGPLSGIIRNYTSLRRVVMTGNGVYGDIPNVVGDLVKLEEITLSRNQLSGGVPSNLAKLKNLKVLDLSHNHFDGDVPDTLGNLTELLKLDLSYNRLFGKIPEDLRRLQSLEFLDLSYNHFGNFGVPLILGEMPRLKEVYLSGNLLGGQIPEIWEELGGVLGVGLSNAGLVGNIPASMGVHLRNLCYLGLDNNNLEGTVPVEFGLLESVSEINLENNNLSGRVPFSAKFPAKFGGKLKLKLAGNPELCVDEGLGSKGRATWGQLKVCSNKPVIPNAVLFTGGSNSQLVVPHDMLLLFLGFLFVYLLLD</sequence>
<keyword evidence="5" id="KW-0677">Repeat</keyword>
<dbReference type="SMART" id="SM00369">
    <property type="entry name" value="LRR_TYP"/>
    <property type="match status" value="5"/>
</dbReference>
<dbReference type="PANTHER" id="PTHR48059">
    <property type="entry name" value="POLYGALACTURONASE INHIBITOR 1"/>
    <property type="match status" value="1"/>
</dbReference>
<keyword evidence="4" id="KW-0732">Signal</keyword>
<dbReference type="OrthoDB" id="676979at2759"/>
<proteinExistence type="predicted"/>
<dbReference type="GO" id="GO:0005886">
    <property type="term" value="C:plasma membrane"/>
    <property type="evidence" value="ECO:0000318"/>
    <property type="project" value="GO_Central"/>
</dbReference>
<dbReference type="SUPFAM" id="SSF52058">
    <property type="entry name" value="L domain-like"/>
    <property type="match status" value="1"/>
</dbReference>
<dbReference type="FunFam" id="3.80.10.10:FF:000299">
    <property type="entry name" value="Piriformospora indica-insensitive protein 2"/>
    <property type="match status" value="1"/>
</dbReference>
<dbReference type="InterPro" id="IPR032675">
    <property type="entry name" value="LRR_dom_sf"/>
</dbReference>
<keyword evidence="3" id="KW-0433">Leucine-rich repeat</keyword>
<organism evidence="7 8">
    <name type="scientific">Juglans regia</name>
    <name type="common">English walnut</name>
    <dbReference type="NCBI Taxonomy" id="51240"/>
    <lineage>
        <taxon>Eukaryota</taxon>
        <taxon>Viridiplantae</taxon>
        <taxon>Streptophyta</taxon>
        <taxon>Embryophyta</taxon>
        <taxon>Tracheophyta</taxon>
        <taxon>Spermatophyta</taxon>
        <taxon>Magnoliopsida</taxon>
        <taxon>eudicotyledons</taxon>
        <taxon>Gunneridae</taxon>
        <taxon>Pentapetalae</taxon>
        <taxon>rosids</taxon>
        <taxon>fabids</taxon>
        <taxon>Fagales</taxon>
        <taxon>Juglandaceae</taxon>
        <taxon>Juglans</taxon>
    </lineage>
</organism>